<dbReference type="AlphaFoldDB" id="A0AAE1E7H7"/>
<evidence type="ECO:0000313" key="1">
    <source>
        <dbReference type="EMBL" id="KAK3796817.1"/>
    </source>
</evidence>
<protein>
    <submittedName>
        <fullName evidence="1">Uncharacterized protein</fullName>
    </submittedName>
</protein>
<reference evidence="1" key="1">
    <citation type="journal article" date="2023" name="G3 (Bethesda)">
        <title>A reference genome for the long-term kleptoplast-retaining sea slug Elysia crispata morphotype clarki.</title>
        <authorList>
            <person name="Eastman K.E."/>
            <person name="Pendleton A.L."/>
            <person name="Shaikh M.A."/>
            <person name="Suttiyut T."/>
            <person name="Ogas R."/>
            <person name="Tomko P."/>
            <person name="Gavelis G."/>
            <person name="Widhalm J.R."/>
            <person name="Wisecaver J.H."/>
        </authorList>
    </citation>
    <scope>NUCLEOTIDE SEQUENCE</scope>
    <source>
        <strain evidence="1">ECLA1</strain>
    </source>
</reference>
<proteinExistence type="predicted"/>
<dbReference type="Proteomes" id="UP001283361">
    <property type="component" value="Unassembled WGS sequence"/>
</dbReference>
<name>A0AAE1E7H7_9GAST</name>
<keyword evidence="2" id="KW-1185">Reference proteome</keyword>
<dbReference type="EMBL" id="JAWDGP010000840">
    <property type="protein sequence ID" value="KAK3796817.1"/>
    <property type="molecule type" value="Genomic_DNA"/>
</dbReference>
<sequence>MADNSTFPALSSKLPMSFYFGFANVHRLSEGLALLSEEENVSRELGEESKDIKFDGKHLLRDTIHYAPSGQSEKIDFKSNKTGLDKLEQESDQDTCVRIMRKPWCLELHWTWRALYDYQETLVTSAAA</sequence>
<comment type="caution">
    <text evidence="1">The sequence shown here is derived from an EMBL/GenBank/DDBJ whole genome shotgun (WGS) entry which is preliminary data.</text>
</comment>
<evidence type="ECO:0000313" key="2">
    <source>
        <dbReference type="Proteomes" id="UP001283361"/>
    </source>
</evidence>
<organism evidence="1 2">
    <name type="scientific">Elysia crispata</name>
    <name type="common">lettuce slug</name>
    <dbReference type="NCBI Taxonomy" id="231223"/>
    <lineage>
        <taxon>Eukaryota</taxon>
        <taxon>Metazoa</taxon>
        <taxon>Spiralia</taxon>
        <taxon>Lophotrochozoa</taxon>
        <taxon>Mollusca</taxon>
        <taxon>Gastropoda</taxon>
        <taxon>Heterobranchia</taxon>
        <taxon>Euthyneura</taxon>
        <taxon>Panpulmonata</taxon>
        <taxon>Sacoglossa</taxon>
        <taxon>Placobranchoidea</taxon>
        <taxon>Plakobranchidae</taxon>
        <taxon>Elysia</taxon>
    </lineage>
</organism>
<accession>A0AAE1E7H7</accession>
<gene>
    <name evidence="1" type="ORF">RRG08_040876</name>
</gene>